<keyword evidence="1" id="KW-0175">Coiled coil</keyword>
<keyword evidence="4" id="KW-1185">Reference proteome</keyword>
<gene>
    <name evidence="3" type="ORF">AFUS01_LOCUS19358</name>
</gene>
<name>A0A8J2K280_9HEXA</name>
<protein>
    <submittedName>
        <fullName evidence="3">Uncharacterized protein</fullName>
    </submittedName>
</protein>
<dbReference type="Proteomes" id="UP000708208">
    <property type="component" value="Unassembled WGS sequence"/>
</dbReference>
<reference evidence="3" key="1">
    <citation type="submission" date="2021-06" db="EMBL/GenBank/DDBJ databases">
        <authorList>
            <person name="Hodson N. C."/>
            <person name="Mongue J. A."/>
            <person name="Jaron S. K."/>
        </authorList>
    </citation>
    <scope>NUCLEOTIDE SEQUENCE</scope>
</reference>
<feature type="non-terminal residue" evidence="3">
    <location>
        <position position="668"/>
    </location>
</feature>
<feature type="compositionally biased region" description="Acidic residues" evidence="2">
    <location>
        <begin position="72"/>
        <end position="87"/>
    </location>
</feature>
<dbReference type="OrthoDB" id="7698126at2759"/>
<proteinExistence type="predicted"/>
<organism evidence="3 4">
    <name type="scientific">Allacma fusca</name>
    <dbReference type="NCBI Taxonomy" id="39272"/>
    <lineage>
        <taxon>Eukaryota</taxon>
        <taxon>Metazoa</taxon>
        <taxon>Ecdysozoa</taxon>
        <taxon>Arthropoda</taxon>
        <taxon>Hexapoda</taxon>
        <taxon>Collembola</taxon>
        <taxon>Symphypleona</taxon>
        <taxon>Sminthuridae</taxon>
        <taxon>Allacma</taxon>
    </lineage>
</organism>
<feature type="coiled-coil region" evidence="1">
    <location>
        <begin position="129"/>
        <end position="156"/>
    </location>
</feature>
<sequence length="668" mass="74575">GEIETLVQKFWKETKDDLSDVKAKLNELDLKKRSQGTIVAAFLKSAQRATLASTSLPSVQVIAPVKQEVENIVDTEDEPRENNDQFEDLVSPQPSKRKSPAQERLKSEIQVIKTKLKALSHATSCGLGTKSAKKTIERLEKEKQLLNLNREQYSGRPRLEENQPLLLQTIIDIVSASTSVDPRRRDESVRCCRTLDELRDELLLKGFSLSRSSLYLRLLPKKYNSIEGKRHVNTVPVKIVRAENSARKDHVDSHFAAETMKNLKEIAELFGPANVFVLSQDDKARVPLGLPAANKQAPILMTLKYRIRLPDHDWVVATKHKLIPSVYAFLTFTSSGNLGYSGPTYIAIRSGKHDSSTAESHCRDFRQLMELETFEDFTSNRVCTERSVPTQISKKPIVIMMVDGGPDENPRFPKTLGAAISHFKTYDLDAIFIGTNAPHQSAYNPVERRMAPLSHDLSGIILPQEFYGTHLDSQGRTIDRQLEIHNFQKAGEILANVWNNTNIDGFDVISQYIPPEEKQQSFLAVESEEWKADHGVFYLHHYVTNCCCKSSHTQTNGTHPCNYDPKSVAVKGTNSSSSDPNSFPANGNDTSSSDPSSFLANGTDTSSSDPNSSVVYIGITSMGENIELWGTDSDDFENVNADKTSAADSNILLITDMQEWLVSDFVEI</sequence>
<dbReference type="PANTHER" id="PTHR46954:SF1">
    <property type="entry name" value="C2H2-TYPE DOMAIN-CONTAINING PROTEIN"/>
    <property type="match status" value="1"/>
</dbReference>
<evidence type="ECO:0000313" key="3">
    <source>
        <dbReference type="EMBL" id="CAG7730737.1"/>
    </source>
</evidence>
<dbReference type="AlphaFoldDB" id="A0A8J2K280"/>
<comment type="caution">
    <text evidence="3">The sequence shown here is derived from an EMBL/GenBank/DDBJ whole genome shotgun (WGS) entry which is preliminary data.</text>
</comment>
<feature type="region of interest" description="Disordered" evidence="2">
    <location>
        <begin position="72"/>
        <end position="104"/>
    </location>
</feature>
<evidence type="ECO:0000256" key="2">
    <source>
        <dbReference type="SAM" id="MobiDB-lite"/>
    </source>
</evidence>
<accession>A0A8J2K280</accession>
<feature type="region of interest" description="Disordered" evidence="2">
    <location>
        <begin position="570"/>
        <end position="612"/>
    </location>
</feature>
<evidence type="ECO:0000256" key="1">
    <source>
        <dbReference type="SAM" id="Coils"/>
    </source>
</evidence>
<evidence type="ECO:0000313" key="4">
    <source>
        <dbReference type="Proteomes" id="UP000708208"/>
    </source>
</evidence>
<dbReference type="PANTHER" id="PTHR46954">
    <property type="entry name" value="C2H2-TYPE DOMAIN-CONTAINING PROTEIN"/>
    <property type="match status" value="1"/>
</dbReference>
<dbReference type="EMBL" id="CAJVCH010199485">
    <property type="protein sequence ID" value="CAG7730737.1"/>
    <property type="molecule type" value="Genomic_DNA"/>
</dbReference>
<feature type="compositionally biased region" description="Polar residues" evidence="2">
    <location>
        <begin position="572"/>
        <end position="612"/>
    </location>
</feature>